<dbReference type="Gene3D" id="2.30.30.110">
    <property type="match status" value="1"/>
</dbReference>
<dbReference type="GO" id="GO:0003677">
    <property type="term" value="F:DNA binding"/>
    <property type="evidence" value="ECO:0007669"/>
    <property type="project" value="InterPro"/>
</dbReference>
<sequence length="181" mass="21024">MLHYRFEGWYQESYSGDGFEVILGLLKVFGFWAFVFGLIAFLAWAVRRLRQSRPSIHPEPPDPSWYSRPSPGQIWWAAVPFADGSGSKVRPCLVVRTHAHGVEVLKITSQDKSHRYDCMQIPTARWDRRARKDSWLDLSRTHFLSDDAFNRLAARDCDGGTWSEVTRRHGTGWVYLPERVR</sequence>
<protein>
    <recommendedName>
        <fullName evidence="6">PemK-like, MazF-like toxin of type II toxin-antitoxin system</fullName>
    </recommendedName>
</protein>
<keyword evidence="3" id="KW-1133">Transmembrane helix</keyword>
<gene>
    <name evidence="4" type="ORF">Psi01_41570</name>
</gene>
<comment type="caution">
    <text evidence="4">The sequence shown here is derived from an EMBL/GenBank/DDBJ whole genome shotgun (WGS) entry which is preliminary data.</text>
</comment>
<accession>A0A8J3WMJ2</accession>
<evidence type="ECO:0000256" key="3">
    <source>
        <dbReference type="SAM" id="Phobius"/>
    </source>
</evidence>
<comment type="similarity">
    <text evidence="1">Belongs to the PemK/MazF family.</text>
</comment>
<evidence type="ECO:0000313" key="4">
    <source>
        <dbReference type="EMBL" id="GIH93527.1"/>
    </source>
</evidence>
<dbReference type="EMBL" id="BOOJ01000033">
    <property type="protein sequence ID" value="GIH93527.1"/>
    <property type="molecule type" value="Genomic_DNA"/>
</dbReference>
<dbReference type="SUPFAM" id="SSF50118">
    <property type="entry name" value="Cell growth inhibitor/plasmid maintenance toxic component"/>
    <property type="match status" value="1"/>
</dbReference>
<dbReference type="Pfam" id="PF02452">
    <property type="entry name" value="PemK_toxin"/>
    <property type="match status" value="1"/>
</dbReference>
<proteinExistence type="inferred from homology"/>
<evidence type="ECO:0000313" key="5">
    <source>
        <dbReference type="Proteomes" id="UP000619788"/>
    </source>
</evidence>
<dbReference type="InterPro" id="IPR011067">
    <property type="entry name" value="Plasmid_toxin/cell-grow_inhib"/>
</dbReference>
<keyword evidence="2" id="KW-1277">Toxin-antitoxin system</keyword>
<dbReference type="RefSeq" id="WP_204065696.1">
    <property type="nucleotide sequence ID" value="NZ_BOOJ01000033.1"/>
</dbReference>
<keyword evidence="3" id="KW-0812">Transmembrane</keyword>
<dbReference type="InterPro" id="IPR003477">
    <property type="entry name" value="PemK-like"/>
</dbReference>
<keyword evidence="3" id="KW-0472">Membrane</keyword>
<keyword evidence="5" id="KW-1185">Reference proteome</keyword>
<dbReference type="Proteomes" id="UP000619788">
    <property type="component" value="Unassembled WGS sequence"/>
</dbReference>
<organism evidence="4 5">
    <name type="scientific">Planobispora siamensis</name>
    <dbReference type="NCBI Taxonomy" id="936338"/>
    <lineage>
        <taxon>Bacteria</taxon>
        <taxon>Bacillati</taxon>
        <taxon>Actinomycetota</taxon>
        <taxon>Actinomycetes</taxon>
        <taxon>Streptosporangiales</taxon>
        <taxon>Streptosporangiaceae</taxon>
        <taxon>Planobispora</taxon>
    </lineage>
</organism>
<evidence type="ECO:0000256" key="1">
    <source>
        <dbReference type="ARBA" id="ARBA00007521"/>
    </source>
</evidence>
<evidence type="ECO:0008006" key="6">
    <source>
        <dbReference type="Google" id="ProtNLM"/>
    </source>
</evidence>
<feature type="transmembrane region" description="Helical" evidence="3">
    <location>
        <begin position="22"/>
        <end position="46"/>
    </location>
</feature>
<evidence type="ECO:0000256" key="2">
    <source>
        <dbReference type="ARBA" id="ARBA00022649"/>
    </source>
</evidence>
<reference evidence="4 5" key="1">
    <citation type="submission" date="2021-01" db="EMBL/GenBank/DDBJ databases">
        <title>Whole genome shotgun sequence of Planobispora siamensis NBRC 107568.</title>
        <authorList>
            <person name="Komaki H."/>
            <person name="Tamura T."/>
        </authorList>
    </citation>
    <scope>NUCLEOTIDE SEQUENCE [LARGE SCALE GENOMIC DNA]</scope>
    <source>
        <strain evidence="4 5">NBRC 107568</strain>
    </source>
</reference>
<name>A0A8J3WMJ2_9ACTN</name>
<dbReference type="AlphaFoldDB" id="A0A8J3WMJ2"/>